<reference evidence="4" key="1">
    <citation type="journal article" date="2023" name="G3 (Bethesda)">
        <title>A reference genome for the long-term kleptoplast-retaining sea slug Elysia crispata morphotype clarki.</title>
        <authorList>
            <person name="Eastman K.E."/>
            <person name="Pendleton A.L."/>
            <person name="Shaikh M.A."/>
            <person name="Suttiyut T."/>
            <person name="Ogas R."/>
            <person name="Tomko P."/>
            <person name="Gavelis G."/>
            <person name="Widhalm J.R."/>
            <person name="Wisecaver J.H."/>
        </authorList>
    </citation>
    <scope>NUCLEOTIDE SEQUENCE</scope>
    <source>
        <strain evidence="4">ECLA1</strain>
    </source>
</reference>
<protein>
    <recommendedName>
        <fullName evidence="3">HP domain-containing protein</fullName>
    </recommendedName>
</protein>
<feature type="compositionally biased region" description="Basic and acidic residues" evidence="2">
    <location>
        <begin position="161"/>
        <end position="187"/>
    </location>
</feature>
<dbReference type="PANTHER" id="PTHR11977:SF45">
    <property type="entry name" value="SUPERVILLIN"/>
    <property type="match status" value="1"/>
</dbReference>
<feature type="region of interest" description="Disordered" evidence="2">
    <location>
        <begin position="618"/>
        <end position="637"/>
    </location>
</feature>
<dbReference type="GO" id="GO:0005737">
    <property type="term" value="C:cytoplasm"/>
    <property type="evidence" value="ECO:0007669"/>
    <property type="project" value="TreeGrafter"/>
</dbReference>
<dbReference type="PROSITE" id="PS51089">
    <property type="entry name" value="HP"/>
    <property type="match status" value="1"/>
</dbReference>
<feature type="domain" description="HP" evidence="3">
    <location>
        <begin position="1541"/>
        <end position="1604"/>
    </location>
</feature>
<proteinExistence type="inferred from homology"/>
<feature type="compositionally biased region" description="Low complexity" evidence="2">
    <location>
        <begin position="188"/>
        <end position="199"/>
    </location>
</feature>
<dbReference type="SMART" id="SM00153">
    <property type="entry name" value="VHP"/>
    <property type="match status" value="1"/>
</dbReference>
<evidence type="ECO:0000259" key="3">
    <source>
        <dbReference type="PROSITE" id="PS51089"/>
    </source>
</evidence>
<dbReference type="GO" id="GO:0005546">
    <property type="term" value="F:phosphatidylinositol-4,5-bisphosphate binding"/>
    <property type="evidence" value="ECO:0007669"/>
    <property type="project" value="TreeGrafter"/>
</dbReference>
<dbReference type="SUPFAM" id="SSF47050">
    <property type="entry name" value="VHP, Villin headpiece domain"/>
    <property type="match status" value="1"/>
</dbReference>
<comment type="caution">
    <text evidence="4">The sequence shown here is derived from an EMBL/GenBank/DDBJ whole genome shotgun (WGS) entry which is preliminary data.</text>
</comment>
<sequence>MANQPVKGETPGSRRVSPTPDYWLRSRYRRSSVRSIIDSIVGNDPYGSSPGKQKISARSAPACNGLASRNRSSTDGNDSLVAPRSLEKRDPKDLDLNPSRPPGCHVIRRLSLPCVLSALKKSKASPKLVTRALSSSEVEERKGRMESLYQRQSSWIMVSKARSDKNKSRRTDRDKPSLHQVEEEYSSRSKSGLASRSVSPGTTDRLDPALTRSGRLSTCREDTGQQSGQLSSAWHDSHNGASPSLSSRQSEPLAGDYPRQSGIDELSGQEITCSGSSIPASGGPEKSLSSASEYGAPREPSRSRFRSRAVDGQAIPASDPSGQSVGQSDRSTTDTSVAASTSGRHAASSNSSSDTAGPTTWTSRSQTATDRPKLSAVWANVSVADRLRWLAAERHCDGGGNRSDTAPTSTTGATTSSISQARAGAQEARRCSKGVIPAHLRPRIRSEELGTVKSFWRYKTQPPELTAEEKADPFQDAEQAPRRKFKYEGRHMTQPITPDEMREAEATTPASNLTRTPGGSIADRLNQLKTSGEEEWKRRVGKKDDLICSPDVVVKLREKSGDSIVRPTSIADRLNQIETAKSTWRGRVEESDVKRFTVAGKLANTAVDSPLVQKLKNLPKNEEPNSKGSSPLASPVAPTKEAIAKIPIPTEIIHDPTAPVEAPKPNRTQVEDEEEHQPPVQVEVPSIGEEMDMFFAVKSIDDIQDTVEMNVDDFDNIFIEANDILPTVRKLRPTRKTKAKSLNPLKTMAQRVDIKQEYTQVQLGTAKKEFKRMKKENLARDAGFAQAALAGLASKENFKKVELRRSDSASSAHGQRLDPFSELMLLHVKGRRTVQTRLVEPHGRSVNSGDCYILVTPDKIIQWEGQFANVIEKAKASEIAGYIQQKKDLGCKKCNEVQTVTQNRDHLGAGKAFWAALEGDKQCQAAGPDNEDELYESSITRSNMVYRLEGNALLPYEEYWGVTPKYAMLKRNEVLVFDFGPEFYVWQGKGVTMEQRKLGMKLAKQLYEKGYDYSMSAVSPFSPLRTEEDGGLPTRAEKRPKWTIFGKVNQNMETILFREKFADWPDSSRLIGVKGQDSSDSAQNSAPAELKPFDATQMLPINDSPVSLKLDGAHVGRGVKWSEDMQGFIKTQEIVTLEVTVWHVLEYEHCKLPDLSRGQFHEGDTYVVRWQYMITNANLRSLKGSAARNSLTGRERCAYFFWQGNSSTINEKGASALMTVELDEERGPQVRVLQGKEPPCFLNLFGGSMMVHIGKREDPETNTQGAWRLYCLRGDYDNEICLQEIPVSIEHLRSRSSLLLLNVKTGLVYIWHGAKSPSHMRECCRKVVERLQENTPLELSLHKGATLTAVEVMEGEEKSEIWAALDSRDRKSYCSLLTDPLSYRHTLRLFHMSSVNMMFEVHEQLNPSRVHDLPSPFPFLQADLYKSTQPSLYMLDNHHAVYLWQGWWPVGSYDSENVHTGSATARFNMDRRCAMETVLHYCKVKDPASPPPAYLVCAGVEPKHFTTLFPHWEVDTIVRDIALEEGKSEGFQEKLEDVLLRITQTRYTLAQLQERPLPEGVDPLRLEAYLNDEEFQDILEMDREEFYQLPAWKQKVEKQRVGLF</sequence>
<feature type="compositionally biased region" description="Polar residues" evidence="2">
    <location>
        <begin position="224"/>
        <end position="250"/>
    </location>
</feature>
<dbReference type="SUPFAM" id="SSF55753">
    <property type="entry name" value="Actin depolymerizing proteins"/>
    <property type="match status" value="5"/>
</dbReference>
<dbReference type="InterPro" id="IPR036886">
    <property type="entry name" value="Villin_headpiece_dom_sf"/>
</dbReference>
<organism evidence="4 5">
    <name type="scientific">Elysia crispata</name>
    <name type="common">lettuce slug</name>
    <dbReference type="NCBI Taxonomy" id="231223"/>
    <lineage>
        <taxon>Eukaryota</taxon>
        <taxon>Metazoa</taxon>
        <taxon>Spiralia</taxon>
        <taxon>Lophotrochozoa</taxon>
        <taxon>Mollusca</taxon>
        <taxon>Gastropoda</taxon>
        <taxon>Heterobranchia</taxon>
        <taxon>Euthyneura</taxon>
        <taxon>Panpulmonata</taxon>
        <taxon>Sacoglossa</taxon>
        <taxon>Placobranchoidea</taxon>
        <taxon>Plakobranchidae</taxon>
        <taxon>Elysia</taxon>
    </lineage>
</organism>
<feature type="compositionally biased region" description="Low complexity" evidence="2">
    <location>
        <begin position="328"/>
        <end position="359"/>
    </location>
</feature>
<dbReference type="CDD" id="cd11293">
    <property type="entry name" value="gelsolin_S4_like"/>
    <property type="match status" value="1"/>
</dbReference>
<dbReference type="Gene3D" id="1.10.950.10">
    <property type="entry name" value="Villin headpiece domain"/>
    <property type="match status" value="1"/>
</dbReference>
<dbReference type="EMBL" id="JAWDGP010004442">
    <property type="protein sequence ID" value="KAK3764394.1"/>
    <property type="molecule type" value="Genomic_DNA"/>
</dbReference>
<dbReference type="SMART" id="SM00262">
    <property type="entry name" value="GEL"/>
    <property type="match status" value="3"/>
</dbReference>
<dbReference type="Pfam" id="PF02209">
    <property type="entry name" value="VHP"/>
    <property type="match status" value="1"/>
</dbReference>
<comment type="similarity">
    <text evidence="1">Belongs to the villin/gelsolin family.</text>
</comment>
<evidence type="ECO:0000313" key="4">
    <source>
        <dbReference type="EMBL" id="KAK3764394.1"/>
    </source>
</evidence>
<gene>
    <name evidence="4" type="ORF">RRG08_039990</name>
</gene>
<dbReference type="InterPro" id="IPR029006">
    <property type="entry name" value="ADF-H/Gelsolin-like_dom_sf"/>
</dbReference>
<evidence type="ECO:0000313" key="5">
    <source>
        <dbReference type="Proteomes" id="UP001283361"/>
    </source>
</evidence>
<evidence type="ECO:0000256" key="2">
    <source>
        <dbReference type="SAM" id="MobiDB-lite"/>
    </source>
</evidence>
<feature type="compositionally biased region" description="Polar residues" evidence="2">
    <location>
        <begin position="269"/>
        <end position="279"/>
    </location>
</feature>
<feature type="compositionally biased region" description="Low complexity" evidence="2">
    <location>
        <begin position="403"/>
        <end position="421"/>
    </location>
</feature>
<feature type="region of interest" description="Disordered" evidence="2">
    <location>
        <begin position="395"/>
        <end position="430"/>
    </location>
</feature>
<dbReference type="InterPro" id="IPR003128">
    <property type="entry name" value="Villin_headpiece"/>
</dbReference>
<dbReference type="PANTHER" id="PTHR11977">
    <property type="entry name" value="VILLIN"/>
    <property type="match status" value="1"/>
</dbReference>
<dbReference type="Gene3D" id="3.40.20.10">
    <property type="entry name" value="Severin"/>
    <property type="match status" value="5"/>
</dbReference>
<accession>A0AAE0Z7T4</accession>
<dbReference type="Pfam" id="PF00626">
    <property type="entry name" value="Gelsolin"/>
    <property type="match status" value="2"/>
</dbReference>
<dbReference type="GO" id="GO:0051015">
    <property type="term" value="F:actin filament binding"/>
    <property type="evidence" value="ECO:0007669"/>
    <property type="project" value="InterPro"/>
</dbReference>
<feature type="compositionally biased region" description="Polar residues" evidence="2">
    <location>
        <begin position="360"/>
        <end position="369"/>
    </location>
</feature>
<dbReference type="GO" id="GO:0015629">
    <property type="term" value="C:actin cytoskeleton"/>
    <property type="evidence" value="ECO:0007669"/>
    <property type="project" value="TreeGrafter"/>
</dbReference>
<dbReference type="GO" id="GO:0008154">
    <property type="term" value="P:actin polymerization or depolymerization"/>
    <property type="evidence" value="ECO:0007669"/>
    <property type="project" value="TreeGrafter"/>
</dbReference>
<evidence type="ECO:0000256" key="1">
    <source>
        <dbReference type="ARBA" id="ARBA00008418"/>
    </source>
</evidence>
<feature type="region of interest" description="Disordered" evidence="2">
    <location>
        <begin position="39"/>
        <end position="103"/>
    </location>
</feature>
<dbReference type="InterPro" id="IPR007123">
    <property type="entry name" value="Gelsolin-like_dom"/>
</dbReference>
<feature type="region of interest" description="Disordered" evidence="2">
    <location>
        <begin position="159"/>
        <end position="372"/>
    </location>
</feature>
<name>A0AAE0Z7T4_9GAST</name>
<dbReference type="GO" id="GO:0051014">
    <property type="term" value="P:actin filament severing"/>
    <property type="evidence" value="ECO:0007669"/>
    <property type="project" value="TreeGrafter"/>
</dbReference>
<keyword evidence="5" id="KW-1185">Reference proteome</keyword>
<dbReference type="InterPro" id="IPR007122">
    <property type="entry name" value="Villin/Gelsolin"/>
</dbReference>
<feature type="region of interest" description="Disordered" evidence="2">
    <location>
        <begin position="1"/>
        <end position="24"/>
    </location>
</feature>
<dbReference type="Proteomes" id="UP001283361">
    <property type="component" value="Unassembled WGS sequence"/>
</dbReference>
<feature type="compositionally biased region" description="Polar residues" evidence="2">
    <location>
        <begin position="67"/>
        <end position="77"/>
    </location>
</feature>
<feature type="compositionally biased region" description="Basic and acidic residues" evidence="2">
    <location>
        <begin position="85"/>
        <end position="95"/>
    </location>
</feature>
<dbReference type="GO" id="GO:0051016">
    <property type="term" value="P:barbed-end actin filament capping"/>
    <property type="evidence" value="ECO:0007669"/>
    <property type="project" value="TreeGrafter"/>
</dbReference>
<feature type="region of interest" description="Disordered" evidence="2">
    <location>
        <begin position="650"/>
        <end position="679"/>
    </location>
</feature>